<keyword evidence="1" id="KW-0812">Transmembrane</keyword>
<evidence type="ECO:0000313" key="3">
    <source>
        <dbReference type="Proteomes" id="UP000749311"/>
    </source>
</evidence>
<sequence length="142" mass="15662">MSASDWVFPAILIAAMVLGVVLTFFQQRAYSTELNTVLRLSKGRDEMLVSGRGRSFRGGSIVIMLVDAEQRRVTWASAMNGISVFARFRPVPALLGAADTAVERAEGKQFKQAVEMAVAQLTARSSVTPETNSRFVRRKRPQ</sequence>
<feature type="transmembrane region" description="Helical" evidence="1">
    <location>
        <begin position="6"/>
        <end position="25"/>
    </location>
</feature>
<gene>
    <name evidence="2" type="ORF">FB473_003117</name>
</gene>
<keyword evidence="3" id="KW-1185">Reference proteome</keyword>
<dbReference type="GO" id="GO:0003677">
    <property type="term" value="F:DNA binding"/>
    <property type="evidence" value="ECO:0007669"/>
    <property type="project" value="UniProtKB-KW"/>
</dbReference>
<protein>
    <submittedName>
        <fullName evidence="2">DNA-binding transcriptional regulator of glucitol operon</fullName>
    </submittedName>
</protein>
<keyword evidence="1" id="KW-0472">Membrane</keyword>
<comment type="caution">
    <text evidence="2">The sequence shown here is derived from an EMBL/GenBank/DDBJ whole genome shotgun (WGS) entry which is preliminary data.</text>
</comment>
<dbReference type="RefSeq" id="WP_167170795.1">
    <property type="nucleotide sequence ID" value="NZ_BAAAOO010000004.1"/>
</dbReference>
<dbReference type="Pfam" id="PF06923">
    <property type="entry name" value="GutM"/>
    <property type="match status" value="1"/>
</dbReference>
<name>A0ABX0SJ47_9ACTN</name>
<evidence type="ECO:0000313" key="2">
    <source>
        <dbReference type="EMBL" id="NIH58422.1"/>
    </source>
</evidence>
<evidence type="ECO:0000256" key="1">
    <source>
        <dbReference type="SAM" id="Phobius"/>
    </source>
</evidence>
<keyword evidence="1" id="KW-1133">Transmembrane helix</keyword>
<organism evidence="2 3">
    <name type="scientific">Brooklawnia cerclae</name>
    <dbReference type="NCBI Taxonomy" id="349934"/>
    <lineage>
        <taxon>Bacteria</taxon>
        <taxon>Bacillati</taxon>
        <taxon>Actinomycetota</taxon>
        <taxon>Actinomycetes</taxon>
        <taxon>Propionibacteriales</taxon>
        <taxon>Propionibacteriaceae</taxon>
        <taxon>Brooklawnia</taxon>
    </lineage>
</organism>
<dbReference type="InterPro" id="IPR009693">
    <property type="entry name" value="Glucitol_operon_activator"/>
</dbReference>
<dbReference type="EMBL" id="JAAMOZ010000003">
    <property type="protein sequence ID" value="NIH58422.1"/>
    <property type="molecule type" value="Genomic_DNA"/>
</dbReference>
<accession>A0ABX0SJ47</accession>
<keyword evidence="2" id="KW-0238">DNA-binding</keyword>
<reference evidence="2 3" key="1">
    <citation type="submission" date="2020-02" db="EMBL/GenBank/DDBJ databases">
        <title>Sequencing the genomes of 1000 actinobacteria strains.</title>
        <authorList>
            <person name="Klenk H.-P."/>
        </authorList>
    </citation>
    <scope>NUCLEOTIDE SEQUENCE [LARGE SCALE GENOMIC DNA]</scope>
    <source>
        <strain evidence="2 3">DSM 19609</strain>
    </source>
</reference>
<proteinExistence type="predicted"/>
<dbReference type="Proteomes" id="UP000749311">
    <property type="component" value="Unassembled WGS sequence"/>
</dbReference>